<name>A0A1S8WZ39_OPIVI</name>
<organism evidence="2 3">
    <name type="scientific">Opisthorchis viverrini</name>
    <name type="common">Southeast Asian liver fluke</name>
    <dbReference type="NCBI Taxonomy" id="6198"/>
    <lineage>
        <taxon>Eukaryota</taxon>
        <taxon>Metazoa</taxon>
        <taxon>Spiralia</taxon>
        <taxon>Lophotrochozoa</taxon>
        <taxon>Platyhelminthes</taxon>
        <taxon>Trematoda</taxon>
        <taxon>Digenea</taxon>
        <taxon>Opisthorchiida</taxon>
        <taxon>Opisthorchiata</taxon>
        <taxon>Opisthorchiidae</taxon>
        <taxon>Opisthorchis</taxon>
    </lineage>
</organism>
<dbReference type="Proteomes" id="UP000243686">
    <property type="component" value="Unassembled WGS sequence"/>
</dbReference>
<feature type="compositionally biased region" description="Acidic residues" evidence="1">
    <location>
        <begin position="85"/>
        <end position="97"/>
    </location>
</feature>
<proteinExistence type="predicted"/>
<keyword evidence="3" id="KW-1185">Reference proteome</keyword>
<dbReference type="EMBL" id="KV893255">
    <property type="protein sequence ID" value="OON19503.1"/>
    <property type="molecule type" value="Genomic_DNA"/>
</dbReference>
<dbReference type="AlphaFoldDB" id="A0A1S8WZ39"/>
<sequence length="124" mass="14296">MFTKSADNGKPENKCRILRYRSTQTVLIPQLTLLRQAKYHPVGKFTEVDDEEFVNIDEYDVEIDEDDLNLDDDEEFPFIEHANDDLDEETEDGDVDSYEAVTPVTPVIEDRTNPRSSNLSPENN</sequence>
<feature type="region of interest" description="Disordered" evidence="1">
    <location>
        <begin position="83"/>
        <end position="124"/>
    </location>
</feature>
<evidence type="ECO:0000256" key="1">
    <source>
        <dbReference type="SAM" id="MobiDB-lite"/>
    </source>
</evidence>
<gene>
    <name evidence="2" type="ORF">X801_04630</name>
</gene>
<accession>A0A1S8WZ39</accession>
<feature type="compositionally biased region" description="Polar residues" evidence="1">
    <location>
        <begin position="114"/>
        <end position="124"/>
    </location>
</feature>
<evidence type="ECO:0000313" key="2">
    <source>
        <dbReference type="EMBL" id="OON19503.1"/>
    </source>
</evidence>
<protein>
    <submittedName>
        <fullName evidence="2">Uncharacterized protein</fullName>
    </submittedName>
</protein>
<reference evidence="2 3" key="1">
    <citation type="submission" date="2015-03" db="EMBL/GenBank/DDBJ databases">
        <title>Draft genome of the nematode, Opisthorchis viverrini.</title>
        <authorList>
            <person name="Mitreva M."/>
        </authorList>
    </citation>
    <scope>NUCLEOTIDE SEQUENCE [LARGE SCALE GENOMIC DNA]</scope>
    <source>
        <strain evidence="2">Khon Kaen</strain>
    </source>
</reference>
<evidence type="ECO:0000313" key="3">
    <source>
        <dbReference type="Proteomes" id="UP000243686"/>
    </source>
</evidence>